<dbReference type="RefSeq" id="WP_074703884.1">
    <property type="nucleotide sequence ID" value="NZ_FNOP01000001.1"/>
</dbReference>
<reference evidence="1 2" key="1">
    <citation type="submission" date="2016-10" db="EMBL/GenBank/DDBJ databases">
        <authorList>
            <person name="Varghese N."/>
            <person name="Submissions S."/>
        </authorList>
    </citation>
    <scope>NUCLEOTIDE SEQUENCE [LARGE SCALE GENOMIC DNA]</scope>
    <source>
        <strain evidence="1 2">WCC6</strain>
    </source>
</reference>
<evidence type="ECO:0000313" key="1">
    <source>
        <dbReference type="EMBL" id="SDW34963.1"/>
    </source>
</evidence>
<dbReference type="AlphaFoldDB" id="A0A1H2STG1"/>
<dbReference type="EMBL" id="FNOP01000001">
    <property type="protein sequence ID" value="SDW34963.1"/>
    <property type="molecule type" value="Genomic_DNA"/>
</dbReference>
<comment type="caution">
    <text evidence="1">The sequence shown here is derived from an EMBL/GenBank/DDBJ whole genome shotgun (WGS) entry which is preliminary data.</text>
</comment>
<gene>
    <name evidence="1" type="ORF">SAMN05216495_1013</name>
</gene>
<evidence type="ECO:0000313" key="2">
    <source>
        <dbReference type="Proteomes" id="UP000182379"/>
    </source>
</evidence>
<dbReference type="Proteomes" id="UP000182379">
    <property type="component" value="Unassembled WGS sequence"/>
</dbReference>
<accession>A0A1H2STG1</accession>
<proteinExistence type="predicted"/>
<name>A0A1H2STG1_ACIFE</name>
<organism evidence="1 2">
    <name type="scientific">Acidaminococcus fermentans</name>
    <dbReference type="NCBI Taxonomy" id="905"/>
    <lineage>
        <taxon>Bacteria</taxon>
        <taxon>Bacillati</taxon>
        <taxon>Bacillota</taxon>
        <taxon>Negativicutes</taxon>
        <taxon>Acidaminococcales</taxon>
        <taxon>Acidaminococcaceae</taxon>
        <taxon>Acidaminococcus</taxon>
    </lineage>
</organism>
<protein>
    <submittedName>
        <fullName evidence="1">Uncharacterized protein</fullName>
    </submittedName>
</protein>
<sequence>MDEIGRWSFLGKIGNQLKVRQGKNETKDGYVSRIIFSAVSRIFLTALWDRLDKDREVSITHVKRRTRQQWEIFKKLFPEVLTDECDVYGITDAMYDTYQQNGFFYHHKGYIIPAMNKRCLTRNLCLLRGSYLDEPVIMSGMGLFQKESRMVDSWNEVAEVFQLPSRNILEAWDQSLQTARWKEMNLTGKISFARVKGNFYYGYWQNKPDQSEDASLLKVEASASIYYLYRFVGRNMQVAELPLWRTSKGSIYTLLNGLLKKRGALPEIHYLVRQEIVEINLGYLLPPRELAFYKLYSWPGEIKQVKNDFHRIMQVDFFLAFKKIMESKGYVFKEGLL</sequence>